<dbReference type="RefSeq" id="WP_200609518.1">
    <property type="nucleotide sequence ID" value="NZ_JAEHHL010000005.1"/>
</dbReference>
<keyword evidence="8" id="KW-1185">Reference proteome</keyword>
<dbReference type="Proteomes" id="UP000655420">
    <property type="component" value="Unassembled WGS sequence"/>
</dbReference>
<evidence type="ECO:0000313" key="8">
    <source>
        <dbReference type="Proteomes" id="UP000655420"/>
    </source>
</evidence>
<dbReference type="GO" id="GO:0016491">
    <property type="term" value="F:oxidoreductase activity"/>
    <property type="evidence" value="ECO:0007669"/>
    <property type="project" value="InterPro"/>
</dbReference>
<feature type="transmembrane region" description="Helical" evidence="5">
    <location>
        <begin position="152"/>
        <end position="173"/>
    </location>
</feature>
<dbReference type="Pfam" id="PF04116">
    <property type="entry name" value="FA_hydroxylase"/>
    <property type="match status" value="1"/>
</dbReference>
<dbReference type="GO" id="GO:0005506">
    <property type="term" value="F:iron ion binding"/>
    <property type="evidence" value="ECO:0007669"/>
    <property type="project" value="InterPro"/>
</dbReference>
<comment type="subcellular location">
    <subcellularLocation>
        <location evidence="1">Membrane</location>
    </subcellularLocation>
</comment>
<keyword evidence="3 5" id="KW-1133">Transmembrane helix</keyword>
<organism evidence="7 8">
    <name type="scientific">Thermohalobaculum xanthum</name>
    <dbReference type="NCBI Taxonomy" id="2753746"/>
    <lineage>
        <taxon>Bacteria</taxon>
        <taxon>Pseudomonadati</taxon>
        <taxon>Pseudomonadota</taxon>
        <taxon>Alphaproteobacteria</taxon>
        <taxon>Rhodobacterales</taxon>
        <taxon>Paracoccaceae</taxon>
        <taxon>Thermohalobaculum</taxon>
    </lineage>
</organism>
<evidence type="ECO:0000313" key="7">
    <source>
        <dbReference type="EMBL" id="MBK0399334.1"/>
    </source>
</evidence>
<comment type="caution">
    <text evidence="7">The sequence shown here is derived from an EMBL/GenBank/DDBJ whole genome shotgun (WGS) entry which is preliminary data.</text>
</comment>
<reference evidence="7" key="1">
    <citation type="submission" date="2020-12" db="EMBL/GenBank/DDBJ databases">
        <title>Bacterial taxonomy.</title>
        <authorList>
            <person name="Pan X."/>
        </authorList>
    </citation>
    <scope>NUCLEOTIDE SEQUENCE</scope>
    <source>
        <strain evidence="7">M0105</strain>
    </source>
</reference>
<evidence type="ECO:0000256" key="1">
    <source>
        <dbReference type="ARBA" id="ARBA00004370"/>
    </source>
</evidence>
<evidence type="ECO:0000256" key="2">
    <source>
        <dbReference type="ARBA" id="ARBA00022692"/>
    </source>
</evidence>
<feature type="transmembrane region" description="Helical" evidence="5">
    <location>
        <begin position="12"/>
        <end position="35"/>
    </location>
</feature>
<dbReference type="AlphaFoldDB" id="A0A8J7M6E8"/>
<evidence type="ECO:0000256" key="3">
    <source>
        <dbReference type="ARBA" id="ARBA00022989"/>
    </source>
</evidence>
<dbReference type="InterPro" id="IPR050307">
    <property type="entry name" value="Sterol_Desaturase_Related"/>
</dbReference>
<accession>A0A8J7M6E8</accession>
<name>A0A8J7M6E8_9RHOB</name>
<dbReference type="EMBL" id="JAEHHL010000005">
    <property type="protein sequence ID" value="MBK0399334.1"/>
    <property type="molecule type" value="Genomic_DNA"/>
</dbReference>
<dbReference type="InterPro" id="IPR006694">
    <property type="entry name" value="Fatty_acid_hydroxylase"/>
</dbReference>
<gene>
    <name evidence="7" type="ORF">H0I76_09045</name>
</gene>
<dbReference type="PANTHER" id="PTHR11863">
    <property type="entry name" value="STEROL DESATURASE"/>
    <property type="match status" value="1"/>
</dbReference>
<keyword evidence="2 5" id="KW-0812">Transmembrane</keyword>
<sequence length="257" mass="29149">MTETLLAEFAATWALVFAASVAVFLSLGLTLEAINRRHPERKIQQREASSDRISDMLASIRQLVVTCTCIALGITLQRAGWGVGPLEPTWWSVPLMAGLGIVLLDAWFYAVHRLLHTRPLYRFHKPHHLNVTPTVWSNDSGHAVDTAMTHSFYVLLPLLLPVPLLSIVLVRLFDQITAIIGHSGYEHFAGATMRWPWLGICTVYHDQHHSAFRYNYANFFSLWDRVFGTIHPDYDTEVTKWEGRFDATEAARRSPAK</sequence>
<proteinExistence type="predicted"/>
<keyword evidence="4 5" id="KW-0472">Membrane</keyword>
<dbReference type="GO" id="GO:0016020">
    <property type="term" value="C:membrane"/>
    <property type="evidence" value="ECO:0007669"/>
    <property type="project" value="UniProtKB-SubCell"/>
</dbReference>
<feature type="transmembrane region" description="Helical" evidence="5">
    <location>
        <begin position="89"/>
        <end position="110"/>
    </location>
</feature>
<feature type="transmembrane region" description="Helical" evidence="5">
    <location>
        <begin position="56"/>
        <end position="77"/>
    </location>
</feature>
<evidence type="ECO:0000256" key="4">
    <source>
        <dbReference type="ARBA" id="ARBA00023136"/>
    </source>
</evidence>
<protein>
    <submittedName>
        <fullName evidence="7">Sterol desaturase family protein</fullName>
    </submittedName>
</protein>
<evidence type="ECO:0000259" key="6">
    <source>
        <dbReference type="Pfam" id="PF04116"/>
    </source>
</evidence>
<feature type="domain" description="Fatty acid hydroxylase" evidence="6">
    <location>
        <begin position="99"/>
        <end position="229"/>
    </location>
</feature>
<evidence type="ECO:0000256" key="5">
    <source>
        <dbReference type="SAM" id="Phobius"/>
    </source>
</evidence>
<dbReference type="GO" id="GO:0008610">
    <property type="term" value="P:lipid biosynthetic process"/>
    <property type="evidence" value="ECO:0007669"/>
    <property type="project" value="InterPro"/>
</dbReference>